<dbReference type="PROSITE" id="PS51779">
    <property type="entry name" value="POTRA"/>
    <property type="match status" value="1"/>
</dbReference>
<dbReference type="InterPro" id="IPR000184">
    <property type="entry name" value="Bac_surfAg_D15"/>
</dbReference>
<accession>A0A0W8G8V9</accession>
<comment type="subcellular location">
    <subcellularLocation>
        <location evidence="1">Membrane</location>
    </subcellularLocation>
</comment>
<dbReference type="PANTHER" id="PTHR12815">
    <property type="entry name" value="SORTING AND ASSEMBLY MACHINERY SAMM50 PROTEIN FAMILY MEMBER"/>
    <property type="match status" value="1"/>
</dbReference>
<organism evidence="4">
    <name type="scientific">hydrocarbon metagenome</name>
    <dbReference type="NCBI Taxonomy" id="938273"/>
    <lineage>
        <taxon>unclassified sequences</taxon>
        <taxon>metagenomes</taxon>
        <taxon>ecological metagenomes</taxon>
    </lineage>
</organism>
<evidence type="ECO:0000259" key="3">
    <source>
        <dbReference type="PROSITE" id="PS51779"/>
    </source>
</evidence>
<dbReference type="EMBL" id="LNQE01000062">
    <property type="protein sequence ID" value="KUG29605.1"/>
    <property type="molecule type" value="Genomic_DNA"/>
</dbReference>
<reference evidence="4" key="1">
    <citation type="journal article" date="2015" name="Proc. Natl. Acad. Sci. U.S.A.">
        <title>Networks of energetic and metabolic interactions define dynamics in microbial communities.</title>
        <authorList>
            <person name="Embree M."/>
            <person name="Liu J.K."/>
            <person name="Al-Bassam M.M."/>
            <person name="Zengler K."/>
        </authorList>
    </citation>
    <scope>NUCLEOTIDE SEQUENCE</scope>
</reference>
<dbReference type="PANTHER" id="PTHR12815:SF42">
    <property type="entry name" value="BACTERIAL SURFACE ANTIGEN (D15) DOMAIN-CONTAINING PROTEIN"/>
    <property type="match status" value="1"/>
</dbReference>
<sequence>MGLACAVFFLLHPSLSVASDEATAPDGVAYAVEIQGVTDPDLLSLLEEVSTVKKAQDRPSPSIFLLTGRAESDLAAFKDVFNSRGFFAARTSVAVDQETAPVKVVFQVDLGDVFVLREVRFALPGGEENRRVDFPSPKDLGLDVNAPFSAKAVLAAQETLLRRFQETGRPFPEIAERKVTADFAAHAVTVLWRVDPGPDAAFGDTGIEGLTEVSPEVVRREIPWRVGQPYDIRLVERLRTRLTALGLFSSIEAVPDREPDATDRVTVALRLVERKHRTFKGGVDYKSDEGPGFNLGWEHRNLFGQGERLSLSAGASLIRQYGEAQFELPALWHPRQKLTAKARYANEELEAYVGENLTATSLLRREVGEHLSLAAGLGYRLSVITEDKSRPWESGKDYHFIFVPLEMVYDSRDDPLDPQKGFLTSLSLAPYAAVGGQSGFLRPEVNAAFYWRLFDSPDIIFANRGYLGADIGASMEELPSDLRFYAGGGGSIRGYPYQTVGPLRSKTPTGGRSIFTFSSELRVRLSEYVGIVPFLDGGTAFADALPPYEESLRFGAGLGLRVYTPIGPIRLDVATPLNRRENIDDVGQFYISIGQAF</sequence>
<dbReference type="Gene3D" id="3.10.20.310">
    <property type="entry name" value="membrane protein fhac"/>
    <property type="match status" value="1"/>
</dbReference>
<gene>
    <name evidence="4" type="ORF">ASZ90_000493</name>
</gene>
<evidence type="ECO:0000256" key="2">
    <source>
        <dbReference type="ARBA" id="ARBA00023136"/>
    </source>
</evidence>
<evidence type="ECO:0000256" key="1">
    <source>
        <dbReference type="ARBA" id="ARBA00004370"/>
    </source>
</evidence>
<feature type="domain" description="POTRA" evidence="3">
    <location>
        <begin position="200"/>
        <end position="274"/>
    </location>
</feature>
<dbReference type="Gene3D" id="2.40.160.50">
    <property type="entry name" value="membrane protein fhac: a member of the omp85/tpsb transporter family"/>
    <property type="match status" value="1"/>
</dbReference>
<protein>
    <submittedName>
        <fullName evidence="4">Outer membrane protein</fullName>
    </submittedName>
</protein>
<keyword evidence="2" id="KW-0472">Membrane</keyword>
<dbReference type="Pfam" id="PF07244">
    <property type="entry name" value="POTRA"/>
    <property type="match status" value="1"/>
</dbReference>
<dbReference type="AlphaFoldDB" id="A0A0W8G8V9"/>
<evidence type="ECO:0000313" key="4">
    <source>
        <dbReference type="EMBL" id="KUG29605.1"/>
    </source>
</evidence>
<dbReference type="GO" id="GO:0019867">
    <property type="term" value="C:outer membrane"/>
    <property type="evidence" value="ECO:0007669"/>
    <property type="project" value="InterPro"/>
</dbReference>
<proteinExistence type="predicted"/>
<comment type="caution">
    <text evidence="4">The sequence shown here is derived from an EMBL/GenBank/DDBJ whole genome shotgun (WGS) entry which is preliminary data.</text>
</comment>
<dbReference type="InterPro" id="IPR010827">
    <property type="entry name" value="BamA/TamA_POTRA"/>
</dbReference>
<dbReference type="Pfam" id="PF01103">
    <property type="entry name" value="Omp85"/>
    <property type="match status" value="1"/>
</dbReference>
<dbReference type="InterPro" id="IPR039910">
    <property type="entry name" value="D15-like"/>
</dbReference>
<name>A0A0W8G8V9_9ZZZZ</name>
<dbReference type="InterPro" id="IPR034746">
    <property type="entry name" value="POTRA"/>
</dbReference>